<evidence type="ECO:0000313" key="1">
    <source>
        <dbReference type="EMBL" id="MPW25045.1"/>
    </source>
</evidence>
<dbReference type="InterPro" id="IPR010298">
    <property type="entry name" value="YacP-like"/>
</dbReference>
<dbReference type="AlphaFoldDB" id="A0A6A7K6P0"/>
<comment type="caution">
    <text evidence="1">The sequence shown here is derived from an EMBL/GenBank/DDBJ whole genome shotgun (WGS) entry which is preliminary data.</text>
</comment>
<reference evidence="1 2" key="1">
    <citation type="submission" date="2019-10" db="EMBL/GenBank/DDBJ databases">
        <title>Alkalibaculum tamaniensis sp.nov., a new alkaliphilic acetogen, isolated on methoxylated aromatics from a mud volcano.</title>
        <authorList>
            <person name="Khomyakova M.A."/>
            <person name="Merkel A.Y."/>
            <person name="Bonch-Osmolovskaya E.A."/>
            <person name="Slobodkin A.I."/>
        </authorList>
    </citation>
    <scope>NUCLEOTIDE SEQUENCE [LARGE SCALE GENOMIC DNA]</scope>
    <source>
        <strain evidence="1 2">M08DMB</strain>
    </source>
</reference>
<dbReference type="PANTHER" id="PTHR34547:SF1">
    <property type="entry name" value="YACP-LIKE NYN DOMAIN PROTEIN"/>
    <property type="match status" value="1"/>
</dbReference>
<dbReference type="Proteomes" id="UP000440004">
    <property type="component" value="Unassembled WGS sequence"/>
</dbReference>
<protein>
    <submittedName>
        <fullName evidence="1">NYN domain-containing protein</fullName>
    </submittedName>
</protein>
<sequence>MRTYLIIDAYNIINQWATLKDIAAYSLEDARIKLISIVQSYSQIKNYYFIIVFDAYNINDTIKEENIDNGLIVYTQKNQTADSYIEKLVYDMPSVYEVHVATSDFTLQRMVLAHGAIRISASELEREVELALKTSLRNTEESYSLEKNYLEKFIDESTMNKLEKLRKGQG</sequence>
<keyword evidence="2" id="KW-1185">Reference proteome</keyword>
<dbReference type="EMBL" id="WHNX01000005">
    <property type="protein sequence ID" value="MPW25045.1"/>
    <property type="molecule type" value="Genomic_DNA"/>
</dbReference>
<dbReference type="CDD" id="cd10912">
    <property type="entry name" value="PIN_YacP-like"/>
    <property type="match status" value="1"/>
</dbReference>
<dbReference type="Pfam" id="PF05991">
    <property type="entry name" value="NYN_YacP"/>
    <property type="match status" value="1"/>
</dbReference>
<accession>A0A6A7K6P0</accession>
<dbReference type="RefSeq" id="WP_152802132.1">
    <property type="nucleotide sequence ID" value="NZ_WHNX01000005.1"/>
</dbReference>
<name>A0A6A7K6P0_9FIRM</name>
<dbReference type="PANTHER" id="PTHR34547">
    <property type="entry name" value="YACP-LIKE NYN DOMAIN PROTEIN"/>
    <property type="match status" value="1"/>
</dbReference>
<organism evidence="1 2">
    <name type="scientific">Alkalibaculum sporogenes</name>
    <dbReference type="NCBI Taxonomy" id="2655001"/>
    <lineage>
        <taxon>Bacteria</taxon>
        <taxon>Bacillati</taxon>
        <taxon>Bacillota</taxon>
        <taxon>Clostridia</taxon>
        <taxon>Eubacteriales</taxon>
        <taxon>Eubacteriaceae</taxon>
        <taxon>Alkalibaculum</taxon>
    </lineage>
</organism>
<gene>
    <name evidence="1" type="ORF">GC105_04485</name>
</gene>
<proteinExistence type="predicted"/>
<evidence type="ECO:0000313" key="2">
    <source>
        <dbReference type="Proteomes" id="UP000440004"/>
    </source>
</evidence>